<evidence type="ECO:0000313" key="2">
    <source>
        <dbReference type="Proteomes" id="UP000306229"/>
    </source>
</evidence>
<name>A0A5B7TWR6_9FLAO</name>
<reference evidence="1 2" key="1">
    <citation type="submission" date="2019-05" db="EMBL/GenBank/DDBJ databases">
        <title>Algicella ahnfeltiae gen. nov., sp. nov., a novel marine bacterium of the family Flavobacteriaceae isolated from a red alga.</title>
        <authorList>
            <person name="Nedashkovskaya O.I."/>
            <person name="Kukhlevskiy A.D."/>
            <person name="Kim S.-G."/>
            <person name="Zhukova N.V."/>
            <person name="Mikhailov V.V."/>
        </authorList>
    </citation>
    <scope>NUCLEOTIDE SEQUENCE [LARGE SCALE GENOMIC DNA]</scope>
    <source>
        <strain evidence="1 2">10Alg115</strain>
    </source>
</reference>
<protein>
    <submittedName>
        <fullName evidence="1">Nuclear transport factor 2 family protein</fullName>
    </submittedName>
</protein>
<gene>
    <name evidence="1" type="ORF">FF125_13145</name>
</gene>
<dbReference type="AlphaFoldDB" id="A0A5B7TWR6"/>
<dbReference type="Proteomes" id="UP000306229">
    <property type="component" value="Chromosome"/>
</dbReference>
<dbReference type="InterPro" id="IPR039437">
    <property type="entry name" value="FrzH/put_lumazine-bd"/>
</dbReference>
<dbReference type="Pfam" id="PF12893">
    <property type="entry name" value="Lumazine_bd_2"/>
    <property type="match status" value="1"/>
</dbReference>
<dbReference type="OrthoDB" id="117186at2"/>
<dbReference type="EMBL" id="CP040749">
    <property type="protein sequence ID" value="QCX39337.1"/>
    <property type="molecule type" value="Genomic_DNA"/>
</dbReference>
<organism evidence="1 2">
    <name type="scientific">Aureibaculum algae</name>
    <dbReference type="NCBI Taxonomy" id="2584122"/>
    <lineage>
        <taxon>Bacteria</taxon>
        <taxon>Pseudomonadati</taxon>
        <taxon>Bacteroidota</taxon>
        <taxon>Flavobacteriia</taxon>
        <taxon>Flavobacteriales</taxon>
        <taxon>Flavobacteriaceae</taxon>
        <taxon>Aureibaculum</taxon>
    </lineage>
</organism>
<keyword evidence="2" id="KW-1185">Reference proteome</keyword>
<dbReference type="RefSeq" id="WP_138950196.1">
    <property type="nucleotide sequence ID" value="NZ_CP040749.1"/>
</dbReference>
<accession>A0A5B7TWR6</accession>
<proteinExistence type="predicted"/>
<evidence type="ECO:0000313" key="1">
    <source>
        <dbReference type="EMBL" id="QCX39337.1"/>
    </source>
</evidence>
<dbReference type="InterPro" id="IPR032710">
    <property type="entry name" value="NTF2-like_dom_sf"/>
</dbReference>
<dbReference type="KEGG" id="fbe:FF125_13145"/>
<sequence>MSQMTFAQSNDELEIKEVIDVFFEGLHAGDTLKIKETVGGKVIMQSVNNSGLKSVIFSDFLKNIASINPETTKIKEKIISLNIKSDGVMANAWAPYEFYINSEFSHCGINSFQLIKIEGNWKIIYIIDTRRKDNCN</sequence>
<dbReference type="Gene3D" id="3.10.450.50">
    <property type="match status" value="1"/>
</dbReference>
<dbReference type="SUPFAM" id="SSF54427">
    <property type="entry name" value="NTF2-like"/>
    <property type="match status" value="1"/>
</dbReference>